<dbReference type="Proteomes" id="UP001056730">
    <property type="component" value="Chromosome"/>
</dbReference>
<dbReference type="GO" id="GO:0017122">
    <property type="term" value="C:protein N-acetylglucosaminyltransferase complex"/>
    <property type="evidence" value="ECO:0007669"/>
    <property type="project" value="UniProtKB-UniRule"/>
</dbReference>
<gene>
    <name evidence="4 5" type="primary">gtfB</name>
    <name evidence="5" type="ORF">LMK00_04425</name>
</gene>
<accession>A0A9Q8Y394</accession>
<name>A0A9Q8Y394_9LACT</name>
<dbReference type="KEGG" id="lfo:LMK00_04425"/>
<keyword evidence="3 4" id="KW-0472">Membrane</keyword>
<evidence type="ECO:0000256" key="1">
    <source>
        <dbReference type="ARBA" id="ARBA00004922"/>
    </source>
</evidence>
<keyword evidence="2 4" id="KW-1003">Cell membrane</keyword>
<comment type="subcellular location">
    <subcellularLocation>
        <location evidence="4">Cell membrane</location>
        <topology evidence="4">Peripheral membrane protein</topology>
    </subcellularLocation>
</comment>
<evidence type="ECO:0000256" key="3">
    <source>
        <dbReference type="ARBA" id="ARBA00023136"/>
    </source>
</evidence>
<comment type="pathway">
    <text evidence="1 4">Protein modification; protein glycosylation.</text>
</comment>
<sequence>MINLFENYSQLAIDLEYSLVRAGYKLETVVINDNGFLPPHVQTPLKFFLANEGERLSSTSPKFFNEVDIPNYWEIRGDNHKAEIYEGYKKRGEIHYSDRKDDYRIVQSVDWFNDEGRLRMTDLYNQNGSLFGKKTFSDGALVLTTFLDDGGHEVILFNHITNTIQLFYNKKYFIFTSYVEFILFYFKCAQIDSSKINYNSLGLPFFITLALGKEKPEAPYAHTLFWQEKLGVIPGNMKAILNDSKTMTKNIIIQDREEYLCIKNQLPLNTKVNLNYLGYLYEFKKDMTLKKSVLIVTHSDQIEKLQDVVEQLSNFEINIAARTEMSAKLMKFDHYSNVQLFPTVTTEELESLLLKSSLYFDINHGTEVNQIIRKAFEYHLLIFAFKNTVHQSKFMSKGNIFESDKYLEFIKKVKASTETKKDYHKALGQQLWEAGESTIEDYKEIIK</sequence>
<reference evidence="5" key="1">
    <citation type="journal article" date="2022" name="Front. Microbiol.">
        <title>Feed Insects as a Reservoir of Granadaene-Producing Lactococci.</title>
        <authorList>
            <person name="Neuzil-Bunesova V."/>
            <person name="Ramirez Garcia A."/>
            <person name="Modrackova N."/>
            <person name="Makovska M."/>
            <person name="Sabolova M."/>
            <person name="Sproer C."/>
            <person name="Bunk B."/>
            <person name="Blom J."/>
            <person name="Schwab C."/>
        </authorList>
    </citation>
    <scope>NUCLEOTIDE SEQUENCE</scope>
    <source>
        <strain evidence="5">I4/6O</strain>
    </source>
</reference>
<organism evidence="5 6">
    <name type="scientific">Lactococcus formosensis</name>
    <dbReference type="NCBI Taxonomy" id="1281486"/>
    <lineage>
        <taxon>Bacteria</taxon>
        <taxon>Bacillati</taxon>
        <taxon>Bacillota</taxon>
        <taxon>Bacilli</taxon>
        <taxon>Lactobacillales</taxon>
        <taxon>Streptococcaceae</taxon>
        <taxon>Lactococcus</taxon>
    </lineage>
</organism>
<evidence type="ECO:0000313" key="5">
    <source>
        <dbReference type="EMBL" id="USJ21253.1"/>
    </source>
</evidence>
<dbReference type="HAMAP" id="MF_01473">
    <property type="entry name" value="GtfB"/>
    <property type="match status" value="1"/>
</dbReference>
<evidence type="ECO:0000256" key="2">
    <source>
        <dbReference type="ARBA" id="ARBA00022475"/>
    </source>
</evidence>
<dbReference type="NCBIfam" id="TIGR02919">
    <property type="entry name" value="accessory Sec system glycosylation chaperone GtfB"/>
    <property type="match status" value="1"/>
</dbReference>
<dbReference type="AlphaFoldDB" id="A0A9Q8Y394"/>
<dbReference type="GO" id="GO:0005886">
    <property type="term" value="C:plasma membrane"/>
    <property type="evidence" value="ECO:0007669"/>
    <property type="project" value="UniProtKB-SubCell"/>
</dbReference>
<evidence type="ECO:0000256" key="4">
    <source>
        <dbReference type="HAMAP-Rule" id="MF_01473"/>
    </source>
</evidence>
<evidence type="ECO:0000313" key="6">
    <source>
        <dbReference type="Proteomes" id="UP001056730"/>
    </source>
</evidence>
<dbReference type="InterPro" id="IPR014268">
    <property type="entry name" value="GtfB"/>
</dbReference>
<proteinExistence type="inferred from homology"/>
<dbReference type="EMBL" id="CP086395">
    <property type="protein sequence ID" value="USJ21253.1"/>
    <property type="molecule type" value="Genomic_DNA"/>
</dbReference>
<dbReference type="RefSeq" id="WP_252175779.1">
    <property type="nucleotide sequence ID" value="NZ_CP086395.1"/>
</dbReference>
<protein>
    <recommendedName>
        <fullName evidence="4">UDP-N-acetylglucosamine--peptide N-acetylglucosaminyltransferase stabilizing protein GtfB</fullName>
    </recommendedName>
    <alternativeName>
        <fullName evidence="4">Glycosyltransferase stabilizing protein GtfB</fullName>
    </alternativeName>
</protein>
<comment type="function">
    <text evidence="4">Required for polymorphic O-glycosylation of the serine-rich repeat protein in this bacteria. A stabilizing protein that is part of the accessory SecA2/SecY2 system specifically required to export serine-rich repeat cell wall proteins usually encoded upstream in the same operon. The GtfA-GtfB complex adds GlcNAc from UDP-GlcNAc to the substrate protein, attaching the first sugar residue. Stabilizes the glycosylation activity of GtfA. Has no N-acetylglucosaminyl transferase activity on its own.</text>
</comment>
<comment type="subunit">
    <text evidence="4">Forms a heterotetramer with 2 subunits each of GtfA and GtfB. Part of the accessory SecA2/SecY2 protein translocation apparatus.</text>
</comment>
<comment type="similarity">
    <text evidence="4">Belongs to the GtfB family.</text>
</comment>
<dbReference type="GO" id="GO:0031647">
    <property type="term" value="P:regulation of protein stability"/>
    <property type="evidence" value="ECO:0007669"/>
    <property type="project" value="UniProtKB-UniRule"/>
</dbReference>